<dbReference type="Proteomes" id="UP001245370">
    <property type="component" value="Unassembled WGS sequence"/>
</dbReference>
<protein>
    <submittedName>
        <fullName evidence="3">Acyl dehydratase</fullName>
    </submittedName>
    <submittedName>
        <fullName evidence="2">MaoC family dehydratase</fullName>
    </submittedName>
</protein>
<evidence type="ECO:0000313" key="5">
    <source>
        <dbReference type="Proteomes" id="UP001245370"/>
    </source>
</evidence>
<dbReference type="Proteomes" id="UP001144397">
    <property type="component" value="Unassembled WGS sequence"/>
</dbReference>
<proteinExistence type="predicted"/>
<evidence type="ECO:0000313" key="4">
    <source>
        <dbReference type="Proteomes" id="UP001144397"/>
    </source>
</evidence>
<dbReference type="InterPro" id="IPR002539">
    <property type="entry name" value="MaoC-like_dom"/>
</dbReference>
<dbReference type="EMBL" id="JAVDPY010000013">
    <property type="protein sequence ID" value="MDR6336544.1"/>
    <property type="molecule type" value="Genomic_DNA"/>
</dbReference>
<dbReference type="PANTHER" id="PTHR43664">
    <property type="entry name" value="MONOAMINE OXIDASE-RELATED"/>
    <property type="match status" value="1"/>
</dbReference>
<dbReference type="GeneID" id="95765563"/>
<comment type="caution">
    <text evidence="2">The sequence shown here is derived from an EMBL/GenBank/DDBJ whole genome shotgun (WGS) entry which is preliminary data.</text>
</comment>
<reference evidence="2" key="1">
    <citation type="submission" date="2022-12" db="EMBL/GenBank/DDBJ databases">
        <title>Reference genome sequencing for broad-spectrum identification of bacterial and archaeal isolates by mass spectrometry.</title>
        <authorList>
            <person name="Sekiguchi Y."/>
            <person name="Tourlousse D.M."/>
        </authorList>
    </citation>
    <scope>NUCLEOTIDE SEQUENCE</scope>
    <source>
        <strain evidence="2">301</strain>
    </source>
</reference>
<feature type="domain" description="MaoC-like" evidence="1">
    <location>
        <begin position="15"/>
        <end position="123"/>
    </location>
</feature>
<dbReference type="EMBL" id="BSDO01000011">
    <property type="protein sequence ID" value="GLI25119.1"/>
    <property type="molecule type" value="Genomic_DNA"/>
</dbReference>
<dbReference type="InterPro" id="IPR052342">
    <property type="entry name" value="MCH/BMMD"/>
</dbReference>
<sequence length="148" mass="15849">MQDFHVKPGDTAVFTKTVGESDVYLFAGITGDFAPNHVNLAYMQRSRFGRLQAHGALLVGFMSTVAGLMAARTPPEANEIAVALGYDRIRFIKPVFLGDTVTTLYRVATVDAARRRASADIEVTNQDGTLVAVASHTLAWLANPPAAG</sequence>
<dbReference type="Gene3D" id="3.10.129.10">
    <property type="entry name" value="Hotdog Thioesterase"/>
    <property type="match status" value="1"/>
</dbReference>
<gene>
    <name evidence="3" type="ORF">GGQ86_005047</name>
    <name evidence="2" type="ORF">XFLAVUS301_47930</name>
</gene>
<evidence type="ECO:0000313" key="3">
    <source>
        <dbReference type="EMBL" id="MDR6336544.1"/>
    </source>
</evidence>
<dbReference type="Pfam" id="PF01575">
    <property type="entry name" value="MaoC_dehydratas"/>
    <property type="match status" value="1"/>
</dbReference>
<keyword evidence="5" id="KW-1185">Reference proteome</keyword>
<evidence type="ECO:0000259" key="1">
    <source>
        <dbReference type="Pfam" id="PF01575"/>
    </source>
</evidence>
<dbReference type="RefSeq" id="WP_281809809.1">
    <property type="nucleotide sequence ID" value="NZ_BSDO01000011.1"/>
</dbReference>
<dbReference type="InterPro" id="IPR029069">
    <property type="entry name" value="HotDog_dom_sf"/>
</dbReference>
<dbReference type="PANTHER" id="PTHR43664:SF1">
    <property type="entry name" value="BETA-METHYLMALYL-COA DEHYDRATASE"/>
    <property type="match status" value="1"/>
</dbReference>
<dbReference type="AlphaFoldDB" id="A0A9W6CTK9"/>
<reference evidence="3 5" key="2">
    <citation type="submission" date="2023-07" db="EMBL/GenBank/DDBJ databases">
        <title>Genomic Encyclopedia of Type Strains, Phase IV (KMG-IV): sequencing the most valuable type-strain genomes for metagenomic binning, comparative biology and taxonomic classification.</title>
        <authorList>
            <person name="Goeker M."/>
        </authorList>
    </citation>
    <scope>NUCLEOTIDE SEQUENCE [LARGE SCALE GENOMIC DNA]</scope>
    <source>
        <strain evidence="3 5">DSM 338</strain>
    </source>
</reference>
<organism evidence="2 4">
    <name type="scientific">Xanthobacter flavus</name>
    <dbReference type="NCBI Taxonomy" id="281"/>
    <lineage>
        <taxon>Bacteria</taxon>
        <taxon>Pseudomonadati</taxon>
        <taxon>Pseudomonadota</taxon>
        <taxon>Alphaproteobacteria</taxon>
        <taxon>Hyphomicrobiales</taxon>
        <taxon>Xanthobacteraceae</taxon>
        <taxon>Xanthobacter</taxon>
    </lineage>
</organism>
<dbReference type="SUPFAM" id="SSF54637">
    <property type="entry name" value="Thioesterase/thiol ester dehydrase-isomerase"/>
    <property type="match status" value="1"/>
</dbReference>
<accession>A0A9W6CTK9</accession>
<name>A0A9W6CTK9_XANFL</name>
<evidence type="ECO:0000313" key="2">
    <source>
        <dbReference type="EMBL" id="GLI25119.1"/>
    </source>
</evidence>